<dbReference type="AlphaFoldDB" id="A0A642PN23"/>
<dbReference type="PANTHER" id="PTHR38440:SF1">
    <property type="entry name" value="UPF0398 PROTEIN SPR0331"/>
    <property type="match status" value="1"/>
</dbReference>
<evidence type="ECO:0000313" key="1">
    <source>
        <dbReference type="EMBL" id="KAA5411951.1"/>
    </source>
</evidence>
<dbReference type="InterPro" id="IPR010697">
    <property type="entry name" value="YspA"/>
</dbReference>
<organism evidence="1 2">
    <name type="scientific">Bacteroides cellulosilyticus</name>
    <dbReference type="NCBI Taxonomy" id="246787"/>
    <lineage>
        <taxon>Bacteria</taxon>
        <taxon>Pseudomonadati</taxon>
        <taxon>Bacteroidota</taxon>
        <taxon>Bacteroidia</taxon>
        <taxon>Bacteroidales</taxon>
        <taxon>Bacteroidaceae</taxon>
        <taxon>Bacteroides</taxon>
    </lineage>
</organism>
<comment type="caution">
    <text evidence="1">The sequence shown here is derived from an EMBL/GenBank/DDBJ whole genome shotgun (WGS) entry which is preliminary data.</text>
</comment>
<dbReference type="RefSeq" id="WP_149920673.1">
    <property type="nucleotide sequence ID" value="NZ_VVYV01000088.1"/>
</dbReference>
<sequence length="163" mass="18920">MMKTVMSNEKVAFTGHRSIPFATINVLRQRISDCVENLYLSGKTEYLCGMALGFDLLCAEVVLSLKKRFPDIRLICVLPYRAQSEMWNVMQKARHSFILDQADEIIVLSEEYFHGCFLRRNDYMLKICGTVVAYYDGKLQGGTYYTFKKARENRLRLINLYSS</sequence>
<gene>
    <name evidence="1" type="ORF">F2Y81_27480</name>
</gene>
<dbReference type="Gene3D" id="3.40.50.450">
    <property type="match status" value="1"/>
</dbReference>
<evidence type="ECO:0000313" key="2">
    <source>
        <dbReference type="Proteomes" id="UP000448877"/>
    </source>
</evidence>
<dbReference type="EMBL" id="VVYV01000088">
    <property type="protein sequence ID" value="KAA5411951.1"/>
    <property type="molecule type" value="Genomic_DNA"/>
</dbReference>
<name>A0A642PN23_9BACE</name>
<dbReference type="Proteomes" id="UP000448877">
    <property type="component" value="Unassembled WGS sequence"/>
</dbReference>
<accession>A0A642PN23</accession>
<dbReference type="Pfam" id="PF06908">
    <property type="entry name" value="YpsA"/>
    <property type="match status" value="1"/>
</dbReference>
<protein>
    <submittedName>
        <fullName evidence="1">DUF1273 domain-containing protein</fullName>
    </submittedName>
</protein>
<proteinExistence type="predicted"/>
<dbReference type="PANTHER" id="PTHR38440">
    <property type="entry name" value="UPF0398 PROTEIN YPSA"/>
    <property type="match status" value="1"/>
</dbReference>
<reference evidence="1 2" key="1">
    <citation type="journal article" date="2019" name="Nat. Med.">
        <title>A library of human gut bacterial isolates paired with longitudinal multiomics data enables mechanistic microbiome research.</title>
        <authorList>
            <person name="Poyet M."/>
            <person name="Groussin M."/>
            <person name="Gibbons S.M."/>
            <person name="Avila-Pacheco J."/>
            <person name="Jiang X."/>
            <person name="Kearney S.M."/>
            <person name="Perrotta A.R."/>
            <person name="Berdy B."/>
            <person name="Zhao S."/>
            <person name="Lieberman T.D."/>
            <person name="Swanson P.K."/>
            <person name="Smith M."/>
            <person name="Roesemann S."/>
            <person name="Alexander J.E."/>
            <person name="Rich S.A."/>
            <person name="Livny J."/>
            <person name="Vlamakis H."/>
            <person name="Clish C."/>
            <person name="Bullock K."/>
            <person name="Deik A."/>
            <person name="Scott J."/>
            <person name="Pierce K.A."/>
            <person name="Xavier R.J."/>
            <person name="Alm E.J."/>
        </authorList>
    </citation>
    <scope>NUCLEOTIDE SEQUENCE [LARGE SCALE GENOMIC DNA]</scope>
    <source>
        <strain evidence="1 2">BIOML-A6</strain>
    </source>
</reference>
<dbReference type="SUPFAM" id="SSF102405">
    <property type="entry name" value="MCP/YpsA-like"/>
    <property type="match status" value="1"/>
</dbReference>